<dbReference type="PROSITE" id="PS50106">
    <property type="entry name" value="PDZ"/>
    <property type="match status" value="1"/>
</dbReference>
<evidence type="ECO:0000256" key="2">
    <source>
        <dbReference type="SAM" id="MobiDB-lite"/>
    </source>
</evidence>
<dbReference type="PANTHER" id="PTHR16528">
    <property type="entry name" value="GOLGI-ASSOCIATED PDZ AND COILED-COIL MOTIF-CONTAINING"/>
    <property type="match status" value="1"/>
</dbReference>
<dbReference type="GO" id="GO:2000009">
    <property type="term" value="P:negative regulation of protein localization to cell surface"/>
    <property type="evidence" value="ECO:0007669"/>
    <property type="project" value="TreeGrafter"/>
</dbReference>
<dbReference type="GO" id="GO:0005794">
    <property type="term" value="C:Golgi apparatus"/>
    <property type="evidence" value="ECO:0007669"/>
    <property type="project" value="InterPro"/>
</dbReference>
<dbReference type="PANTHER" id="PTHR16528:SF2">
    <property type="entry name" value="GOLGI-ASSOCIATED PDZ AND COILED-COIL MOTIF-CONTAINING PROTEIN"/>
    <property type="match status" value="1"/>
</dbReference>
<dbReference type="Gene3D" id="2.30.42.10">
    <property type="match status" value="1"/>
</dbReference>
<dbReference type="InterPro" id="IPR036034">
    <property type="entry name" value="PDZ_sf"/>
</dbReference>
<proteinExistence type="predicted"/>
<reference evidence="4" key="1">
    <citation type="submission" date="2022-01" db="UniProtKB">
        <authorList>
            <consortium name="EnsemblMetazoa"/>
        </authorList>
    </citation>
    <scope>IDENTIFICATION</scope>
</reference>
<sequence length="540" mass="60912">MAVTAMSFRWLDLLEKEFDKAYVDLDILIGELDSDEPEMVYAARQKMSTLSSCFAQLTHKAQTIFQNNAKVEAELVNMRSCLVDLESRNDELTEELHNVFVQVHKAQLQHMSKEEGTNITSSLNKALAERSPTHRANHSGINMDKVVRHLENWKRRLEIENESLRATIASLQAEVCGARLSARYLDKELAGRIQQLQLAGRNDMVAAVKDRLWAQLEAEILVQRQKTLVRAVRQRESRAPCQDAFNTPRTVVLKRDNNLGLGISITGGREHGVPILISELEPGGGTEELYVGDAILSVNDIDLTQVSHNEAVKILSNQFGEVKLKVKYVGQDETEDDSDMSQLRYGFFNDGNRLTTYENGYNKELTPTAPRTPESSVRDPSESSYPSSPRLNQDQNAPNEKQPQQEATTNGGETASPLHVGVTTLQKIFRTFTPSGAWKEQEREVEYLAKEHARQESIPNSIQYAPSQLQSHVVQTKETILAVVLKHHSHIMWHSYMLSMWSQGVVAFNSSHLGQISADWPKSKCQPCMVFSHMRTTLYL</sequence>
<feature type="compositionally biased region" description="Polar residues" evidence="2">
    <location>
        <begin position="382"/>
        <end position="413"/>
    </location>
</feature>
<dbReference type="RefSeq" id="XP_024084253.1">
    <property type="nucleotide sequence ID" value="XM_024228485.1"/>
</dbReference>
<dbReference type="Pfam" id="PF00595">
    <property type="entry name" value="PDZ"/>
    <property type="match status" value="1"/>
</dbReference>
<dbReference type="AlphaFoldDB" id="A0A8I6SL03"/>
<evidence type="ECO:0000313" key="4">
    <source>
        <dbReference type="EnsemblMetazoa" id="XP_024084253.1"/>
    </source>
</evidence>
<dbReference type="SMART" id="SM00228">
    <property type="entry name" value="PDZ"/>
    <property type="match status" value="1"/>
</dbReference>
<name>A0A8I6SL03_CIMLE</name>
<keyword evidence="5" id="KW-1185">Reference proteome</keyword>
<dbReference type="GO" id="GO:0030140">
    <property type="term" value="C:trans-Golgi network transport vesicle"/>
    <property type="evidence" value="ECO:0007669"/>
    <property type="project" value="TreeGrafter"/>
</dbReference>
<evidence type="ECO:0000259" key="3">
    <source>
        <dbReference type="PROSITE" id="PS50106"/>
    </source>
</evidence>
<keyword evidence="1" id="KW-0175">Coiled coil</keyword>
<dbReference type="SUPFAM" id="SSF50156">
    <property type="entry name" value="PDZ domain-like"/>
    <property type="match status" value="1"/>
</dbReference>
<dbReference type="GO" id="GO:0016020">
    <property type="term" value="C:membrane"/>
    <property type="evidence" value="ECO:0007669"/>
    <property type="project" value="TreeGrafter"/>
</dbReference>
<accession>A0A8I6SL03</accession>
<dbReference type="GO" id="GO:0044325">
    <property type="term" value="F:transmembrane transporter binding"/>
    <property type="evidence" value="ECO:0007669"/>
    <property type="project" value="TreeGrafter"/>
</dbReference>
<feature type="region of interest" description="Disordered" evidence="2">
    <location>
        <begin position="358"/>
        <end position="417"/>
    </location>
</feature>
<dbReference type="InterPro" id="IPR038879">
    <property type="entry name" value="GOPC"/>
</dbReference>
<dbReference type="EnsemblMetazoa" id="XM_024228485.1">
    <property type="protein sequence ID" value="XP_024084253.1"/>
    <property type="gene ID" value="LOC106668990"/>
</dbReference>
<feature type="domain" description="PDZ" evidence="3">
    <location>
        <begin position="250"/>
        <end position="330"/>
    </location>
</feature>
<evidence type="ECO:0000313" key="5">
    <source>
        <dbReference type="Proteomes" id="UP000494040"/>
    </source>
</evidence>
<feature type="coiled-coil region" evidence="1">
    <location>
        <begin position="75"/>
        <end position="102"/>
    </location>
</feature>
<dbReference type="GeneID" id="106668990"/>
<dbReference type="Proteomes" id="UP000494040">
    <property type="component" value="Unassembled WGS sequence"/>
</dbReference>
<evidence type="ECO:0000256" key="1">
    <source>
        <dbReference type="SAM" id="Coils"/>
    </source>
</evidence>
<organism evidence="4 5">
    <name type="scientific">Cimex lectularius</name>
    <name type="common">Bed bug</name>
    <name type="synonym">Acanthia lectularia</name>
    <dbReference type="NCBI Taxonomy" id="79782"/>
    <lineage>
        <taxon>Eukaryota</taxon>
        <taxon>Metazoa</taxon>
        <taxon>Ecdysozoa</taxon>
        <taxon>Arthropoda</taxon>
        <taxon>Hexapoda</taxon>
        <taxon>Insecta</taxon>
        <taxon>Pterygota</taxon>
        <taxon>Neoptera</taxon>
        <taxon>Paraneoptera</taxon>
        <taxon>Hemiptera</taxon>
        <taxon>Heteroptera</taxon>
        <taxon>Panheteroptera</taxon>
        <taxon>Cimicomorpha</taxon>
        <taxon>Cimicidae</taxon>
        <taxon>Cimex</taxon>
    </lineage>
</organism>
<dbReference type="OrthoDB" id="10063653at2759"/>
<dbReference type="InterPro" id="IPR001478">
    <property type="entry name" value="PDZ"/>
</dbReference>
<protein>
    <recommendedName>
        <fullName evidence="3">PDZ domain-containing protein</fullName>
    </recommendedName>
</protein>